<sequence>METHLYPSLYFRKTYLIGLHSTWPETESKLLASFDSLTQSTRSAAVTQSLSQALAWVLISSVMINRPLPSVPPGSLGSLWFEQPRSDHRGK</sequence>
<dbReference type="EMBL" id="HF935724">
    <property type="protein sequence ID" value="CCX32066.1"/>
    <property type="molecule type" value="Genomic_DNA"/>
</dbReference>
<name>U4LUZ0_PYROM</name>
<reference evidence="2 3" key="1">
    <citation type="journal article" date="2013" name="PLoS Genet.">
        <title>The genome and development-dependent transcriptomes of Pyronema confluens: a window into fungal evolution.</title>
        <authorList>
            <person name="Traeger S."/>
            <person name="Altegoer F."/>
            <person name="Freitag M."/>
            <person name="Gabaldon T."/>
            <person name="Kempken F."/>
            <person name="Kumar A."/>
            <person name="Marcet-Houben M."/>
            <person name="Poggeler S."/>
            <person name="Stajich J.E."/>
            <person name="Nowrousian M."/>
        </authorList>
    </citation>
    <scope>NUCLEOTIDE SEQUENCE [LARGE SCALE GENOMIC DNA]</scope>
    <source>
        <strain evidence="3">CBS 100304</strain>
        <tissue evidence="2">Vegetative mycelium</tissue>
    </source>
</reference>
<protein>
    <submittedName>
        <fullName evidence="2">Uncharacterized protein</fullName>
    </submittedName>
</protein>
<proteinExistence type="predicted"/>
<dbReference type="AlphaFoldDB" id="U4LUZ0"/>
<accession>U4LUZ0</accession>
<keyword evidence="3" id="KW-1185">Reference proteome</keyword>
<gene>
    <name evidence="2" type="ORF">PCON_12336</name>
</gene>
<feature type="region of interest" description="Disordered" evidence="1">
    <location>
        <begin position="69"/>
        <end position="91"/>
    </location>
</feature>
<dbReference type="Proteomes" id="UP000018144">
    <property type="component" value="Unassembled WGS sequence"/>
</dbReference>
<evidence type="ECO:0000313" key="3">
    <source>
        <dbReference type="Proteomes" id="UP000018144"/>
    </source>
</evidence>
<evidence type="ECO:0000256" key="1">
    <source>
        <dbReference type="SAM" id="MobiDB-lite"/>
    </source>
</evidence>
<organism evidence="2 3">
    <name type="scientific">Pyronema omphalodes (strain CBS 100304)</name>
    <name type="common">Pyronema confluens</name>
    <dbReference type="NCBI Taxonomy" id="1076935"/>
    <lineage>
        <taxon>Eukaryota</taxon>
        <taxon>Fungi</taxon>
        <taxon>Dikarya</taxon>
        <taxon>Ascomycota</taxon>
        <taxon>Pezizomycotina</taxon>
        <taxon>Pezizomycetes</taxon>
        <taxon>Pezizales</taxon>
        <taxon>Pyronemataceae</taxon>
        <taxon>Pyronema</taxon>
    </lineage>
</organism>
<evidence type="ECO:0000313" key="2">
    <source>
        <dbReference type="EMBL" id="CCX32066.1"/>
    </source>
</evidence>